<keyword evidence="5" id="KW-1185">Reference proteome</keyword>
<dbReference type="OrthoDB" id="163438at2759"/>
<evidence type="ECO:0000313" key="5">
    <source>
        <dbReference type="Proteomes" id="UP000054771"/>
    </source>
</evidence>
<keyword evidence="1" id="KW-0677">Repeat</keyword>
<keyword evidence="2 3" id="KW-0040">ANK repeat</keyword>
<dbReference type="AlphaFoldDB" id="A0A0U5FZZ8"/>
<dbReference type="GO" id="GO:0005737">
    <property type="term" value="C:cytoplasm"/>
    <property type="evidence" value="ECO:0007669"/>
    <property type="project" value="TreeGrafter"/>
</dbReference>
<dbReference type="InterPro" id="IPR002110">
    <property type="entry name" value="Ankyrin_rpt"/>
</dbReference>
<protein>
    <submittedName>
        <fullName evidence="4">Uncharacterized protein</fullName>
    </submittedName>
</protein>
<sequence>MCAVERGLESIIRLLLEHSADPNVHNQSIGLTATYFAASADNDAVLRLFFARKDEDRNIECESFRMGVLLYAASVGSVTVLKTLLDSPAVDAHSKDNHDRNALLVAMHHEKEDVAKVLWPTAGFA</sequence>
<dbReference type="InterPro" id="IPR036770">
    <property type="entry name" value="Ankyrin_rpt-contain_sf"/>
</dbReference>
<evidence type="ECO:0000256" key="3">
    <source>
        <dbReference type="PROSITE-ProRule" id="PRU00023"/>
    </source>
</evidence>
<dbReference type="Gene3D" id="1.25.40.20">
    <property type="entry name" value="Ankyrin repeat-containing domain"/>
    <property type="match status" value="1"/>
</dbReference>
<dbReference type="SUPFAM" id="SSF48403">
    <property type="entry name" value="Ankyrin repeat"/>
    <property type="match status" value="1"/>
</dbReference>
<gene>
    <name evidence="4" type="ORF">ASPCAL05368</name>
</gene>
<accession>A0A0U5FZZ8</accession>
<dbReference type="PANTHER" id="PTHR24198">
    <property type="entry name" value="ANKYRIN REPEAT AND PROTEIN KINASE DOMAIN-CONTAINING PROTEIN"/>
    <property type="match status" value="1"/>
</dbReference>
<evidence type="ECO:0000256" key="1">
    <source>
        <dbReference type="ARBA" id="ARBA00022737"/>
    </source>
</evidence>
<dbReference type="Pfam" id="PF12796">
    <property type="entry name" value="Ank_2"/>
    <property type="match status" value="1"/>
</dbReference>
<dbReference type="PANTHER" id="PTHR24198:SF165">
    <property type="entry name" value="ANKYRIN REPEAT-CONTAINING PROTEIN-RELATED"/>
    <property type="match status" value="1"/>
</dbReference>
<evidence type="ECO:0000256" key="2">
    <source>
        <dbReference type="ARBA" id="ARBA00023043"/>
    </source>
</evidence>
<name>A0A0U5FZZ8_ASPCI</name>
<dbReference type="PROSITE" id="PS50088">
    <property type="entry name" value="ANK_REPEAT"/>
    <property type="match status" value="1"/>
</dbReference>
<dbReference type="Proteomes" id="UP000054771">
    <property type="component" value="Unassembled WGS sequence"/>
</dbReference>
<proteinExistence type="predicted"/>
<organism evidence="4 5">
    <name type="scientific">Aspergillus calidoustus</name>
    <dbReference type="NCBI Taxonomy" id="454130"/>
    <lineage>
        <taxon>Eukaryota</taxon>
        <taxon>Fungi</taxon>
        <taxon>Dikarya</taxon>
        <taxon>Ascomycota</taxon>
        <taxon>Pezizomycotina</taxon>
        <taxon>Eurotiomycetes</taxon>
        <taxon>Eurotiomycetidae</taxon>
        <taxon>Eurotiales</taxon>
        <taxon>Aspergillaceae</taxon>
        <taxon>Aspergillus</taxon>
        <taxon>Aspergillus subgen. Nidulantes</taxon>
    </lineage>
</organism>
<feature type="repeat" description="ANK" evidence="3">
    <location>
        <begin position="1"/>
        <end position="27"/>
    </location>
</feature>
<reference evidence="5" key="1">
    <citation type="journal article" date="2016" name="Genome Announc.">
        <title>Draft genome sequences of fungus Aspergillus calidoustus.</title>
        <authorList>
            <person name="Horn F."/>
            <person name="Linde J."/>
            <person name="Mattern D.J."/>
            <person name="Walther G."/>
            <person name="Guthke R."/>
            <person name="Scherlach K."/>
            <person name="Martin K."/>
            <person name="Brakhage A.A."/>
            <person name="Petzke L."/>
            <person name="Valiante V."/>
        </authorList>
    </citation>
    <scope>NUCLEOTIDE SEQUENCE [LARGE SCALE GENOMIC DNA]</scope>
    <source>
        <strain evidence="5">SF006504</strain>
    </source>
</reference>
<evidence type="ECO:0000313" key="4">
    <source>
        <dbReference type="EMBL" id="CEL04237.1"/>
    </source>
</evidence>
<dbReference type="EMBL" id="CDMC01000004">
    <property type="protein sequence ID" value="CEL04237.1"/>
    <property type="molecule type" value="Genomic_DNA"/>
</dbReference>